<dbReference type="OrthoDB" id="1898821at2759"/>
<evidence type="ECO:0000256" key="4">
    <source>
        <dbReference type="ARBA" id="ARBA00023054"/>
    </source>
</evidence>
<evidence type="ECO:0000313" key="8">
    <source>
        <dbReference type="EMBL" id="EJT72891.1"/>
    </source>
</evidence>
<sequence>MGNKIETYLPGTYHRARAVRMMGFSGLPNKRKLDTVRDPNEIYKSAKLGGSSNGRHTQVEDEDEDMTEAGPAPPPEGEDDDDGEYGPTAPQDDEGDDEEGRFFGGGITRQEAEVLDYVEGADNEPAAADEKMDATWLRRTALAFEKKINRNAELRARHADEPARFIDSEADLDAAVRALSILAEHPSLYGEFARLGCAASLASLLAHDNADVALAAIQIVGELTGDDLGGGGGGAAAATDADWSALVDALLAADLLPLLVSNLGRLDEFGDDDADREGVYRILEVTENLCSRPETAEVVARDEQLVRWLLARAAKDEGGGAAVSQNKQYAAEMLAILAQAAPANRARLAGLDAVEALLQLVAPYRARDPDKGDEAEYMENLFEALTCIVDEDTGLGRQKFVEAEGHALCLVLAQSSSSSSSGKSARKARTPALRLLDHAVSRSREAGVCERVVEYGGLKTLFTLFMKIKTGSGGGGGGDSARALEHLISIFSWMLRLLPAESAERVRTLAKFVEKDYEKTTRLAALRREYATRVAAVDAAIAREADAMGADAAADDAAAVDGWFSRRLDAGLFCLQTLDVILAWLAAEDAGVGRRIGELLADKGGTDVIKASLREQAEGVDTSTDDGKEMLDMLNTLADCID</sequence>
<keyword evidence="5" id="KW-0539">Nucleus</keyword>
<evidence type="ECO:0000259" key="7">
    <source>
        <dbReference type="SMART" id="SM01156"/>
    </source>
</evidence>
<dbReference type="Proteomes" id="UP000006039">
    <property type="component" value="Unassembled WGS sequence"/>
</dbReference>
<keyword evidence="4" id="KW-0175">Coiled coil</keyword>
<evidence type="ECO:0000256" key="6">
    <source>
        <dbReference type="SAM" id="MobiDB-lite"/>
    </source>
</evidence>
<evidence type="ECO:0000256" key="5">
    <source>
        <dbReference type="ARBA" id="ARBA00023242"/>
    </source>
</evidence>
<comment type="subcellular location">
    <subcellularLocation>
        <location evidence="1">Nucleus</location>
    </subcellularLocation>
</comment>
<dbReference type="VEuPathDB" id="FungiDB:GGTG_09742"/>
<dbReference type="RefSeq" id="XP_009225865.1">
    <property type="nucleotide sequence ID" value="XM_009227601.1"/>
</dbReference>
<dbReference type="GO" id="GO:0010467">
    <property type="term" value="P:gene expression"/>
    <property type="evidence" value="ECO:0007669"/>
    <property type="project" value="UniProtKB-ARBA"/>
</dbReference>
<dbReference type="SMART" id="SM01156">
    <property type="entry name" value="DUF1716"/>
    <property type="match status" value="1"/>
</dbReference>
<dbReference type="FunFam" id="1.25.10.10:FF:001136">
    <property type="entry name" value="Beta-catenin-like protein 1"/>
    <property type="match status" value="1"/>
</dbReference>
<dbReference type="InterPro" id="IPR039678">
    <property type="entry name" value="CTNNBL1"/>
</dbReference>
<evidence type="ECO:0000256" key="3">
    <source>
        <dbReference type="ARBA" id="ARBA00022737"/>
    </source>
</evidence>
<reference evidence="8" key="3">
    <citation type="submission" date="2010-09" db="EMBL/GenBank/DDBJ databases">
        <title>Annotation of Gaeumannomyces graminis var. tritici R3-111a-1.</title>
        <authorList>
            <consortium name="The Broad Institute Genome Sequencing Platform"/>
            <person name="Ma L.-J."/>
            <person name="Dead R."/>
            <person name="Young S.K."/>
            <person name="Zeng Q."/>
            <person name="Gargeya S."/>
            <person name="Fitzgerald M."/>
            <person name="Haas B."/>
            <person name="Abouelleil A."/>
            <person name="Alvarado L."/>
            <person name="Arachchi H.M."/>
            <person name="Berlin A."/>
            <person name="Brown A."/>
            <person name="Chapman S.B."/>
            <person name="Chen Z."/>
            <person name="Dunbar C."/>
            <person name="Freedman E."/>
            <person name="Gearin G."/>
            <person name="Gellesch M."/>
            <person name="Goldberg J."/>
            <person name="Griggs A."/>
            <person name="Gujja S."/>
            <person name="Heiman D."/>
            <person name="Howarth C."/>
            <person name="Larson L."/>
            <person name="Lui A."/>
            <person name="MacDonald P.J.P."/>
            <person name="Mehta T."/>
            <person name="Montmayeur A."/>
            <person name="Murphy C."/>
            <person name="Neiman D."/>
            <person name="Pearson M."/>
            <person name="Priest M."/>
            <person name="Roberts A."/>
            <person name="Saif S."/>
            <person name="Shea T."/>
            <person name="Shenoy N."/>
            <person name="Sisk P."/>
            <person name="Stolte C."/>
            <person name="Sykes S."/>
            <person name="Yandava C."/>
            <person name="Wortman J."/>
            <person name="Nusbaum C."/>
            <person name="Birren B."/>
        </authorList>
    </citation>
    <scope>NUCLEOTIDE SEQUENCE</scope>
    <source>
        <strain evidence="8">R3-111a-1</strain>
    </source>
</reference>
<dbReference type="HOGENOM" id="CLU_017098_0_0_1"/>
<dbReference type="eggNOG" id="KOG2734">
    <property type="taxonomic scope" value="Eukaryota"/>
</dbReference>
<dbReference type="GO" id="GO:0005681">
    <property type="term" value="C:spliceosomal complex"/>
    <property type="evidence" value="ECO:0007669"/>
    <property type="project" value="TreeGrafter"/>
</dbReference>
<dbReference type="Gene3D" id="1.25.10.10">
    <property type="entry name" value="Leucine-rich Repeat Variant"/>
    <property type="match status" value="1"/>
</dbReference>
<feature type="compositionally biased region" description="Basic and acidic residues" evidence="6">
    <location>
        <begin position="31"/>
        <end position="41"/>
    </location>
</feature>
<evidence type="ECO:0000313" key="9">
    <source>
        <dbReference type="EnsemblFungi" id="EJT72891"/>
    </source>
</evidence>
<dbReference type="EMBL" id="GL385399">
    <property type="protein sequence ID" value="EJT72891.1"/>
    <property type="molecule type" value="Genomic_DNA"/>
</dbReference>
<dbReference type="AlphaFoldDB" id="J3P8A8"/>
<feature type="region of interest" description="Disordered" evidence="6">
    <location>
        <begin position="28"/>
        <end position="103"/>
    </location>
</feature>
<proteinExistence type="predicted"/>
<keyword evidence="2" id="KW-0597">Phosphoprotein</keyword>
<evidence type="ECO:0000256" key="1">
    <source>
        <dbReference type="ARBA" id="ARBA00004123"/>
    </source>
</evidence>
<reference evidence="9" key="5">
    <citation type="submission" date="2018-04" db="UniProtKB">
        <authorList>
            <consortium name="EnsemblFungi"/>
        </authorList>
    </citation>
    <scope>IDENTIFICATION</scope>
    <source>
        <strain evidence="9">R3-111a-1</strain>
    </source>
</reference>
<evidence type="ECO:0000313" key="10">
    <source>
        <dbReference type="Proteomes" id="UP000006039"/>
    </source>
</evidence>
<accession>J3P8A8</accession>
<keyword evidence="3" id="KW-0677">Repeat</keyword>
<reference evidence="10" key="1">
    <citation type="submission" date="2010-07" db="EMBL/GenBank/DDBJ databases">
        <title>The genome sequence of Gaeumannomyces graminis var. tritici strain R3-111a-1.</title>
        <authorList>
            <consortium name="The Broad Institute Genome Sequencing Platform"/>
            <person name="Ma L.-J."/>
            <person name="Dead R."/>
            <person name="Young S."/>
            <person name="Zeng Q."/>
            <person name="Koehrsen M."/>
            <person name="Alvarado L."/>
            <person name="Berlin A."/>
            <person name="Chapman S.B."/>
            <person name="Chen Z."/>
            <person name="Freedman E."/>
            <person name="Gellesch M."/>
            <person name="Goldberg J."/>
            <person name="Griggs A."/>
            <person name="Gujja S."/>
            <person name="Heilman E.R."/>
            <person name="Heiman D."/>
            <person name="Hepburn T."/>
            <person name="Howarth C."/>
            <person name="Jen D."/>
            <person name="Larson L."/>
            <person name="Mehta T."/>
            <person name="Neiman D."/>
            <person name="Pearson M."/>
            <person name="Roberts A."/>
            <person name="Saif S."/>
            <person name="Shea T."/>
            <person name="Shenoy N."/>
            <person name="Sisk P."/>
            <person name="Stolte C."/>
            <person name="Sykes S."/>
            <person name="Walk T."/>
            <person name="White J."/>
            <person name="Yandava C."/>
            <person name="Haas B."/>
            <person name="Nusbaum C."/>
            <person name="Birren B."/>
        </authorList>
    </citation>
    <scope>NUCLEOTIDE SEQUENCE [LARGE SCALE GENOMIC DNA]</scope>
    <source>
        <strain evidence="10">R3-111a-1</strain>
    </source>
</reference>
<protein>
    <recommendedName>
        <fullName evidence="7">Beta-catenin-like protein 1 N-terminal domain-containing protein</fullName>
    </recommendedName>
</protein>
<dbReference type="EnsemblFungi" id="EJT72891">
    <property type="protein sequence ID" value="EJT72891"/>
    <property type="gene ID" value="GGTG_09742"/>
</dbReference>
<gene>
    <name evidence="9" type="primary">20350200</name>
    <name evidence="8" type="ORF">GGTG_09742</name>
</gene>
<feature type="domain" description="Beta-catenin-like protein 1 N-terminal" evidence="7">
    <location>
        <begin position="110"/>
        <end position="217"/>
    </location>
</feature>
<reference evidence="8" key="2">
    <citation type="submission" date="2010-07" db="EMBL/GenBank/DDBJ databases">
        <authorList>
            <consortium name="The Broad Institute Genome Sequencing Platform"/>
            <consortium name="Broad Institute Genome Sequencing Center for Infectious Disease"/>
            <person name="Ma L.-J."/>
            <person name="Dead R."/>
            <person name="Young S."/>
            <person name="Zeng Q."/>
            <person name="Koehrsen M."/>
            <person name="Alvarado L."/>
            <person name="Berlin A."/>
            <person name="Chapman S.B."/>
            <person name="Chen Z."/>
            <person name="Freedman E."/>
            <person name="Gellesch M."/>
            <person name="Goldberg J."/>
            <person name="Griggs A."/>
            <person name="Gujja S."/>
            <person name="Heilman E.R."/>
            <person name="Heiman D."/>
            <person name="Hepburn T."/>
            <person name="Howarth C."/>
            <person name="Jen D."/>
            <person name="Larson L."/>
            <person name="Mehta T."/>
            <person name="Neiman D."/>
            <person name="Pearson M."/>
            <person name="Roberts A."/>
            <person name="Saif S."/>
            <person name="Shea T."/>
            <person name="Shenoy N."/>
            <person name="Sisk P."/>
            <person name="Stolte C."/>
            <person name="Sykes S."/>
            <person name="Walk T."/>
            <person name="White J."/>
            <person name="Yandava C."/>
            <person name="Haas B."/>
            <person name="Nusbaum C."/>
            <person name="Birren B."/>
        </authorList>
    </citation>
    <scope>NUCLEOTIDE SEQUENCE</scope>
    <source>
        <strain evidence="8">R3-111a-1</strain>
    </source>
</reference>
<dbReference type="Pfam" id="PF08216">
    <property type="entry name" value="CTNNBL"/>
    <property type="match status" value="1"/>
</dbReference>
<organism evidence="8">
    <name type="scientific">Gaeumannomyces tritici (strain R3-111a-1)</name>
    <name type="common">Wheat and barley take-all root rot fungus</name>
    <name type="synonym">Gaeumannomyces graminis var. tritici</name>
    <dbReference type="NCBI Taxonomy" id="644352"/>
    <lineage>
        <taxon>Eukaryota</taxon>
        <taxon>Fungi</taxon>
        <taxon>Dikarya</taxon>
        <taxon>Ascomycota</taxon>
        <taxon>Pezizomycotina</taxon>
        <taxon>Sordariomycetes</taxon>
        <taxon>Sordariomycetidae</taxon>
        <taxon>Magnaporthales</taxon>
        <taxon>Magnaporthaceae</taxon>
        <taxon>Gaeumannomyces</taxon>
    </lineage>
</organism>
<keyword evidence="10" id="KW-1185">Reference proteome</keyword>
<dbReference type="InterPro" id="IPR016024">
    <property type="entry name" value="ARM-type_fold"/>
</dbReference>
<dbReference type="PANTHER" id="PTHR14978">
    <property type="entry name" value="BETA-CATENIN-LIKE PROTEIN 1 NUCLEAR ASSOCIATED PROTEIN"/>
    <property type="match status" value="1"/>
</dbReference>
<dbReference type="STRING" id="644352.J3P8A8"/>
<dbReference type="SUPFAM" id="SSF48371">
    <property type="entry name" value="ARM repeat"/>
    <property type="match status" value="1"/>
</dbReference>
<dbReference type="PANTHER" id="PTHR14978:SF0">
    <property type="entry name" value="BETA-CATENIN-LIKE PROTEIN 1"/>
    <property type="match status" value="1"/>
</dbReference>
<dbReference type="InterPro" id="IPR011989">
    <property type="entry name" value="ARM-like"/>
</dbReference>
<evidence type="ECO:0000256" key="2">
    <source>
        <dbReference type="ARBA" id="ARBA00022553"/>
    </source>
</evidence>
<name>J3P8A8_GAET3</name>
<dbReference type="InterPro" id="IPR013180">
    <property type="entry name" value="CTNNBL1_N"/>
</dbReference>
<reference evidence="9" key="4">
    <citation type="journal article" date="2015" name="G3 (Bethesda)">
        <title>Genome sequences of three phytopathogenic species of the Magnaporthaceae family of fungi.</title>
        <authorList>
            <person name="Okagaki L.H."/>
            <person name="Nunes C.C."/>
            <person name="Sailsbery J."/>
            <person name="Clay B."/>
            <person name="Brown D."/>
            <person name="John T."/>
            <person name="Oh Y."/>
            <person name="Young N."/>
            <person name="Fitzgerald M."/>
            <person name="Haas B.J."/>
            <person name="Zeng Q."/>
            <person name="Young S."/>
            <person name="Adiconis X."/>
            <person name="Fan L."/>
            <person name="Levin J.Z."/>
            <person name="Mitchell T.K."/>
            <person name="Okubara P.A."/>
            <person name="Farman M.L."/>
            <person name="Kohn L.M."/>
            <person name="Birren B."/>
            <person name="Ma L.-J."/>
            <person name="Dean R.A."/>
        </authorList>
    </citation>
    <scope>NUCLEOTIDE SEQUENCE</scope>
    <source>
        <strain evidence="9">R3-111a-1</strain>
    </source>
</reference>
<dbReference type="GeneID" id="20350200"/>